<evidence type="ECO:0000256" key="3">
    <source>
        <dbReference type="SAM" id="MobiDB-lite"/>
    </source>
</evidence>
<dbReference type="PANTHER" id="PTHR47425">
    <property type="entry name" value="FARB-RELATED"/>
    <property type="match status" value="1"/>
</dbReference>
<dbReference type="Gene3D" id="4.10.240.10">
    <property type="entry name" value="Zn(2)-C6 fungal-type DNA-binding domain"/>
    <property type="match status" value="1"/>
</dbReference>
<reference evidence="5" key="1">
    <citation type="journal article" date="2020" name="Stud. Mycol.">
        <title>101 Dothideomycetes genomes: a test case for predicting lifestyles and emergence of pathogens.</title>
        <authorList>
            <person name="Haridas S."/>
            <person name="Albert R."/>
            <person name="Binder M."/>
            <person name="Bloem J."/>
            <person name="Labutti K."/>
            <person name="Salamov A."/>
            <person name="Andreopoulos B."/>
            <person name="Baker S."/>
            <person name="Barry K."/>
            <person name="Bills G."/>
            <person name="Bluhm B."/>
            <person name="Cannon C."/>
            <person name="Castanera R."/>
            <person name="Culley D."/>
            <person name="Daum C."/>
            <person name="Ezra D."/>
            <person name="Gonzalez J."/>
            <person name="Henrissat B."/>
            <person name="Kuo A."/>
            <person name="Liang C."/>
            <person name="Lipzen A."/>
            <person name="Lutzoni F."/>
            <person name="Magnuson J."/>
            <person name="Mondo S."/>
            <person name="Nolan M."/>
            <person name="Ohm R."/>
            <person name="Pangilinan J."/>
            <person name="Park H.-J."/>
            <person name="Ramirez L."/>
            <person name="Alfaro M."/>
            <person name="Sun H."/>
            <person name="Tritt A."/>
            <person name="Yoshinaga Y."/>
            <person name="Zwiers L.-H."/>
            <person name="Turgeon B."/>
            <person name="Goodwin S."/>
            <person name="Spatafora J."/>
            <person name="Crous P."/>
            <person name="Grigoriev I."/>
        </authorList>
    </citation>
    <scope>NUCLEOTIDE SEQUENCE</scope>
    <source>
        <strain evidence="5">CBS 113389</strain>
    </source>
</reference>
<dbReference type="PROSITE" id="PS00463">
    <property type="entry name" value="ZN2_CY6_FUNGAL_1"/>
    <property type="match status" value="1"/>
</dbReference>
<keyword evidence="6" id="KW-1185">Reference proteome</keyword>
<protein>
    <submittedName>
        <fullName evidence="5">Fungal-specific transcription factor domain-containing protein</fullName>
    </submittedName>
</protein>
<feature type="compositionally biased region" description="Polar residues" evidence="3">
    <location>
        <begin position="83"/>
        <end position="98"/>
    </location>
</feature>
<dbReference type="CDD" id="cd00067">
    <property type="entry name" value="GAL4"/>
    <property type="match status" value="1"/>
</dbReference>
<evidence type="ECO:0000313" key="6">
    <source>
        <dbReference type="Proteomes" id="UP000799767"/>
    </source>
</evidence>
<dbReference type="GO" id="GO:0006351">
    <property type="term" value="P:DNA-templated transcription"/>
    <property type="evidence" value="ECO:0007669"/>
    <property type="project" value="InterPro"/>
</dbReference>
<dbReference type="EMBL" id="MU001631">
    <property type="protein sequence ID" value="KAF2487549.1"/>
    <property type="molecule type" value="Genomic_DNA"/>
</dbReference>
<dbReference type="GO" id="GO:0003677">
    <property type="term" value="F:DNA binding"/>
    <property type="evidence" value="ECO:0007669"/>
    <property type="project" value="InterPro"/>
</dbReference>
<evidence type="ECO:0000256" key="2">
    <source>
        <dbReference type="ARBA" id="ARBA00023242"/>
    </source>
</evidence>
<feature type="domain" description="Zn(2)-C6 fungal-type" evidence="4">
    <location>
        <begin position="28"/>
        <end position="60"/>
    </location>
</feature>
<accession>A0A6A6Q681</accession>
<dbReference type="AlphaFoldDB" id="A0A6A6Q681"/>
<dbReference type="InterPro" id="IPR036864">
    <property type="entry name" value="Zn2-C6_fun-type_DNA-bd_sf"/>
</dbReference>
<keyword evidence="1" id="KW-0479">Metal-binding</keyword>
<feature type="region of interest" description="Disordered" evidence="3">
    <location>
        <begin position="627"/>
        <end position="681"/>
    </location>
</feature>
<dbReference type="PANTHER" id="PTHR47425:SF3">
    <property type="entry name" value="ZN(II)2CYS6 TRANSCRIPTION FACTOR (EUROFUNG)"/>
    <property type="match status" value="1"/>
</dbReference>
<dbReference type="CDD" id="cd12148">
    <property type="entry name" value="fungal_TF_MHR"/>
    <property type="match status" value="1"/>
</dbReference>
<dbReference type="PROSITE" id="PS50048">
    <property type="entry name" value="ZN2_CY6_FUNGAL_2"/>
    <property type="match status" value="1"/>
</dbReference>
<feature type="region of interest" description="Disordered" evidence="3">
    <location>
        <begin position="1"/>
        <end position="26"/>
    </location>
</feature>
<dbReference type="SMART" id="SM00906">
    <property type="entry name" value="Fungal_trans"/>
    <property type="match status" value="1"/>
</dbReference>
<dbReference type="InterPro" id="IPR007219">
    <property type="entry name" value="XnlR_reg_dom"/>
</dbReference>
<dbReference type="InterPro" id="IPR001138">
    <property type="entry name" value="Zn2Cys6_DnaBD"/>
</dbReference>
<dbReference type="Pfam" id="PF04082">
    <property type="entry name" value="Fungal_trans"/>
    <property type="match status" value="1"/>
</dbReference>
<feature type="compositionally biased region" description="Polar residues" evidence="3">
    <location>
        <begin position="656"/>
        <end position="672"/>
    </location>
</feature>
<evidence type="ECO:0000256" key="1">
    <source>
        <dbReference type="ARBA" id="ARBA00022723"/>
    </source>
</evidence>
<sequence>MQRPDGEGDTSPDRGTSSKPVKRRAAQACESCRARKIRCNVAQDGVPCVHCRLDGTECVVGENKRKRRRVHIESSAGHDENAPATSATSSRPQDTTPGTEFGSYWPTNNLLPQHVNSANASTAPPTGLQESYIPPGSGGASSSQRLSVPGTAPSTVLPAWIKPLPERFGNDDIVYLQNKGALTIPEEQLRDELLRAYAKFNHPFIPLIDLHQFVRTVSQYDGSQPVSLLLFQAIMFTGIATVDMASLNAAGYNSRREARRAFYNRTRLLYDLDYEDDSTAQVQALLLMTFWREDRDGRKETHHWIEVAVSLAQKIGLHRDLDVSPKSNPRSQQLRRRIWWSIYMRDMQIALGTGTSTRIKDVDFNVPMLQPSDFEMETGSDAAFTTFDCPVMQDGYQQLQLATLCVEMVKLSLCISHMLSLRHGGLASQGGLQTARMLFKEPPSPDDDHFAACDNAFRTWELSLPEAARYIAPTEQDVQSGNDCVILSRTFLYLLRCAAISYLHSPRLSQLSSLAPSPAILAEIQVSRMNVRNTAASITALMVSLQSLRLIRFLPSPTITILVPAIATHLQDVLAPGESLSLKSLRDFSLCMQLMSTLREMYAAADYSTAFLQNAIQRADWRADAGLGTGGTDEERQRFEELPSQRRSSFKERRVSTPSQSAGSRPFTTTSGDADADHAAQRHNSEALVPVGMNDALHMGNMFGPSPPQMFDGMDTVSHRHSLPMPLPNGTTPNANIDFDLGAMQGEGNEFALDTTWLMGLDAHSMVMMGHDGSPGLR</sequence>
<keyword evidence="2" id="KW-0539">Nucleus</keyword>
<dbReference type="OrthoDB" id="4451586at2759"/>
<evidence type="ECO:0000259" key="4">
    <source>
        <dbReference type="PROSITE" id="PS50048"/>
    </source>
</evidence>
<gene>
    <name evidence="5" type="ORF">BDY17DRAFT_350442</name>
</gene>
<dbReference type="SUPFAM" id="SSF57701">
    <property type="entry name" value="Zn2/Cys6 DNA-binding domain"/>
    <property type="match status" value="1"/>
</dbReference>
<feature type="region of interest" description="Disordered" evidence="3">
    <location>
        <begin position="66"/>
        <end position="148"/>
    </location>
</feature>
<feature type="compositionally biased region" description="Polar residues" evidence="3">
    <location>
        <begin position="105"/>
        <end position="124"/>
    </location>
</feature>
<dbReference type="GO" id="GO:0008270">
    <property type="term" value="F:zinc ion binding"/>
    <property type="evidence" value="ECO:0007669"/>
    <property type="project" value="InterPro"/>
</dbReference>
<dbReference type="Proteomes" id="UP000799767">
    <property type="component" value="Unassembled WGS sequence"/>
</dbReference>
<proteinExistence type="predicted"/>
<dbReference type="SMART" id="SM00066">
    <property type="entry name" value="GAL4"/>
    <property type="match status" value="1"/>
</dbReference>
<name>A0A6A6Q681_9PEZI</name>
<evidence type="ECO:0000313" key="5">
    <source>
        <dbReference type="EMBL" id="KAF2487549.1"/>
    </source>
</evidence>
<organism evidence="5 6">
    <name type="scientific">Neohortaea acidophila</name>
    <dbReference type="NCBI Taxonomy" id="245834"/>
    <lineage>
        <taxon>Eukaryota</taxon>
        <taxon>Fungi</taxon>
        <taxon>Dikarya</taxon>
        <taxon>Ascomycota</taxon>
        <taxon>Pezizomycotina</taxon>
        <taxon>Dothideomycetes</taxon>
        <taxon>Dothideomycetidae</taxon>
        <taxon>Mycosphaerellales</taxon>
        <taxon>Teratosphaeriaceae</taxon>
        <taxon>Neohortaea</taxon>
    </lineage>
</organism>
<dbReference type="RefSeq" id="XP_033594118.1">
    <property type="nucleotide sequence ID" value="XM_033738184.1"/>
</dbReference>
<dbReference type="InterPro" id="IPR052761">
    <property type="entry name" value="Fungal_Detox/Toxin_TFs"/>
</dbReference>
<dbReference type="Pfam" id="PF00172">
    <property type="entry name" value="Zn_clus"/>
    <property type="match status" value="1"/>
</dbReference>
<dbReference type="GeneID" id="54479186"/>
<feature type="compositionally biased region" description="Basic and acidic residues" evidence="3">
    <location>
        <begin position="633"/>
        <end position="655"/>
    </location>
</feature>
<dbReference type="GO" id="GO:0000981">
    <property type="term" value="F:DNA-binding transcription factor activity, RNA polymerase II-specific"/>
    <property type="evidence" value="ECO:0007669"/>
    <property type="project" value="InterPro"/>
</dbReference>